<feature type="domain" description="Trimeric autotransporter adhesin YadA-like head" evidence="2">
    <location>
        <begin position="1290"/>
        <end position="1315"/>
    </location>
</feature>
<feature type="domain" description="Trimeric autotransporter adhesin YadA-like head" evidence="2">
    <location>
        <begin position="464"/>
        <end position="490"/>
    </location>
</feature>
<feature type="domain" description="Trimeric autotransporter adhesin YadA-like stalk" evidence="3">
    <location>
        <begin position="1001"/>
        <end position="1025"/>
    </location>
</feature>
<feature type="domain" description="Trimeric autotransporter adhesin YadA-like head" evidence="2">
    <location>
        <begin position="638"/>
        <end position="664"/>
    </location>
</feature>
<proteinExistence type="predicted"/>
<feature type="compositionally biased region" description="Low complexity" evidence="1">
    <location>
        <begin position="2563"/>
        <end position="2588"/>
    </location>
</feature>
<sequence length="3211" mass="313943">MNKIYKVIWNAALGTWVAVSELAKGKTKSSKVKAIVGTASIGLMVTFSADAGAAWISGSANTGTAYGTASATGVALGSSTSNKAAASGENSIALGNNSNAVGNNAISLGGVSTDGTTISFGDLGESYNGSVVARYSTSLGSTNKVVSGSSVAIGNRISILNNNNPSTLADLNDGGKMYGTTTSSHAVGIGDNLTINGGSRYAVAIGADIVINQNSTDSFAFGRGAIIGTATQSAEGGVAIGAVSKAQKTKATAIGSGNVASGAYSTAIGSGGTSVTQATADGALALGGNATAGAKASATNAIAIGGQSVASANKSVAIGTGSSSISGEAGIALGAESLAHNRGVSIGGKATSSSTSNQAISIGYATSVIGDQSIAIGANTIAEGNSSISIGGDDLLAVSGYIDNVNTQLNTSTIANTYKTLTGDNLVDKNNLYVATVSGEGSVAVGIQATAGDLATAFGTRSNAKGVTSVALGVGATASKDGAVALGAGAKTDTNATKETSASINGVTYSGFTGSTNLAEGSQVSVGSTGYESQIKNVAAGAVSASSTDAINGSQLYAVALGLDTVTDTLGTKVASLIGGGSKYDPVTGTISDPSFTINGAEVSTLSAAISSLNSGLTHFFSVNNNDSTLDNYYNNGATGLNAIAIGVRAQAKAENGIAIGDSAIANSPYVIAIGERAGPTPNTLTQAPGSENTDDSDTFGIYIGSEAGRNSAGSNNMMIGSNSAGLASQGSGNMMLGSQAGVAYVGDDNVMLGTFAGTGGGSGDTNVMIGYGAIVSNGNNNLALGKFAEVTNGNDSIAIGNEASTSANNSIAIGKGVKALDAAIAAIVMGQGAESSGENSIVLGSSSLANALNTIALGSGAQALAENAISIGTGNIVSGKNSGAIGDPSIIKGENSYSVGNNNTIGSTTSNAFALGNNINLGTDDSGADTKDVSGAVALGNKASVTEKGGVALGENSISDRIIGQKGIDPITGQETTLTGSTWASTSGAVAIGGGTTTRQITGLAAGTNDTDAVNVAQLKAGATHFFSVNNTDTASQNYDNKGAKGANAIAIGVNASAISKDNIAIGTNAKAEVGVGSGTTDNGNSIAIGTNTYTKGLNQTAIGSNAKTSNNQATAIGFNASSLGAGSAAVGAGTSALGTGSTAMSAGAAIKDFKVLGTDNIGFRAIKVDAKYTAGTASKVSGSFTNNGLASTAFEFDVDETGKITAGKLGTKTLTADEANSVYTALSMGSAIATDNNATAVGYSSIATADGANAIGSGATASAKDAVAIGRSVSSAQNAVAIGMAAVANGQSSVAVGNNTNADAQYAVALGGGGNGGLSAKTTANKEGAVAIGGNATAGAKASATNAIAIGGQSVASVDKSVALGLGATASKAGAVALGAGAKTDTNATKETSASINGVTYSGFTGSTNIAAGSQVSVGSTGYESQIKNLAAGAVSASSTDAINGSQLYAVALGLDTTIDTLGGGIASIIGGGSKYDPLTGTISDPNYVINKTDGSAYAAVNNVSAALTNLNTEIAKPLTFKDAGTGTSTNPLGSELSIVGDSNITTTVTQGQAAIALNKNVVVDSVTAGTVDPTTGDLIEGSQLTAAGTEVKDAAGNTATYGADEAELSDGTNTNTITASSNSITDGKSTTTVGADTITVGAGSNPVVINGQDGVITGLTNTTLDDIDDTDPTAAGQAATQGQVSELITSGLKLNSKDGTAAEDTVALGEAITVTNTDGNLVATHDDNQIIYDLAKDISVESVTAGTVDPDTGELVEGSQLTATGTEVKDADGNVANYGADKAEISDGTNTTTTTAGGTTVTDGTNTNTITAGSNSITDGKSTTTVGADTITVGAGSNPVVINGQDGVITGLTNTTLDDIDDTDPTAAGQAATQGQVSELITSGLKLNSKDGTAAEDTVALGEAITVTNTDGNLVATHDDNQIIYDLAKDISVESVTAGTVDPDTGELVEGSQLTATGTEVKDADGNVANYGADKAEISDGTNTTTTTAGGTKITDGTNTNTITAGSNSITDGKSATTVGADTITVGAGSKPVVINGQDGVITGLTNTTLDDIDDTDPTAAGQAATQGQVSELITSGLKLNSKDGTAAEDTVALGEAITVTNTDGNLVATHDDNQIIYDLAKDISVESVTAGTVDPDTGELVEGIQLTATGTEVKDADGNVANYGADKAEISDGTNTTTTTAGGTTVTDGTNTNTITAGSNSITDGKSTTTVGADTITVGAGSNPVVINGQDGVITGLTNTTLDDIDDTDPTAAGQAATQGQVSELITSGLKLNSKDGTAAEDTVALGEAITVTNTDGNLVATHDDNQIIYDLAKDISVESVTAGTVDPDTGELVEGIQLTATGTEVKDADGNVANYGADKAEISDGTNTTTTTAGGTTVTDGTNTNTITAGSNSITDGKSTTTVGADTITVGAGSNPVVINGQDGVITGLTNTTLDDIDDTDPTAAGQAATQGQVSELITSGLKLNSKDGTAAEDTVALGEAITVTNTDGNLVATHDDNQIIYDLAKDISVESVTAGTVDPDTGELVEGSQLTATGTEVKDADGNVANYGADKAEISDGTNTTTTTAGGTTVTDGTNTNTITAGSNSITDGKSTTTVGADTITVGAGSNPVVINGQDGVITGLTNTTLDDIDDTDPTAAGQAATQGQVSELITSGLKLNSKDGTAAEDTVALGEAITVTNTDGNLVATHDDNQIIYDLAKDISVESVTAGTVDPDTGELVEGIQLTATGTEVKDADGNVANYGADKAEISDGTNTTTTTAGGTTVTDGTNTNTITAGSNSITDGKSTTTVGADTITVGAGSNPVVINGQDGVITGLTNTTLDDIDDTDPTAAGQAATQGQVSELITSGLKLNSKDGTAAEDTVALGEAITVTNTDGNLVATHDDNQIIYDLAKDISVESVTAGTVDPDTGELVEGSQLTATGTEVKDADGNVANYGADKAEISDGTNTTTTTAGGTKITDGTNTNTITAGSNSITDGKSATTVGADTITVGAGSKPVVINGQDGVITGLTNTTLDDIDDTDPTAAGQAATQGQVSELITSGLKLNSKDGTAAEDTVALGEAITVTNTDGNLVATHDDNQIIYDLAKDISVESVTAGTVDPDTGELVEGIQLTATGTEVKDADGNVANYGADKAEISDGTNTTTTTAGGTTVTDGTNTNTITAGSNSITDGKSTTTVGADTITVGAGSNPVVINGQDGVITGLTNNNT</sequence>
<feature type="domain" description="Trimeric autotransporter adhesin YadA-like head" evidence="2">
    <location>
        <begin position="296"/>
        <end position="322"/>
    </location>
</feature>
<feature type="region of interest" description="Disordered" evidence="1">
    <location>
        <begin position="2563"/>
        <end position="2598"/>
    </location>
</feature>
<dbReference type="SUPFAM" id="SSF101967">
    <property type="entry name" value="Adhesin YadA, collagen-binding domain"/>
    <property type="match status" value="6"/>
</dbReference>
<dbReference type="InterPro" id="IPR008640">
    <property type="entry name" value="Adhesin_Head_dom"/>
</dbReference>
<feature type="domain" description="Trimeric autotransporter adhesin YadA-like head" evidence="2">
    <location>
        <begin position="793"/>
        <end position="817"/>
    </location>
</feature>
<evidence type="ECO:0000313" key="6">
    <source>
        <dbReference type="Proteomes" id="UP000501939"/>
    </source>
</evidence>
<reference evidence="5 6" key="1">
    <citation type="submission" date="2020-03" db="EMBL/GenBank/DDBJ databases">
        <authorList>
            <person name="Zhu W."/>
        </authorList>
    </citation>
    <scope>NUCLEOTIDE SEQUENCE [LARGE SCALE GENOMIC DNA]</scope>
    <source>
        <strain evidence="5 6">185</strain>
    </source>
</reference>
<evidence type="ECO:0000256" key="1">
    <source>
        <dbReference type="SAM" id="MobiDB-lite"/>
    </source>
</evidence>
<evidence type="ECO:0000259" key="3">
    <source>
        <dbReference type="Pfam" id="PF05662"/>
    </source>
</evidence>
<dbReference type="CDD" id="cd12820">
    <property type="entry name" value="LbR_YadA-like"/>
    <property type="match status" value="3"/>
</dbReference>
<accession>A0A6G8S8I6</accession>
<feature type="compositionally biased region" description="Polar residues" evidence="1">
    <location>
        <begin position="1817"/>
        <end position="1826"/>
    </location>
</feature>
<feature type="compositionally biased region" description="Polar residues" evidence="1">
    <location>
        <begin position="2589"/>
        <end position="2598"/>
    </location>
</feature>
<feature type="domain" description="ESPR" evidence="4">
    <location>
        <begin position="1"/>
        <end position="48"/>
    </location>
</feature>
<dbReference type="Pfam" id="PF05658">
    <property type="entry name" value="YadA_head"/>
    <property type="match status" value="13"/>
</dbReference>
<dbReference type="InterPro" id="IPR024973">
    <property type="entry name" value="ESPR"/>
</dbReference>
<feature type="domain" description="Trimeric autotransporter adhesin YadA-like head" evidence="2">
    <location>
        <begin position="86"/>
        <end position="110"/>
    </location>
</feature>
<dbReference type="InterPro" id="IPR011049">
    <property type="entry name" value="Serralysin-like_metalloprot_C"/>
</dbReference>
<feature type="domain" description="Trimeric autotransporter adhesin YadA-like head" evidence="2">
    <location>
        <begin position="1249"/>
        <end position="1272"/>
    </location>
</feature>
<dbReference type="Proteomes" id="UP000501939">
    <property type="component" value="Chromosome"/>
</dbReference>
<organism evidence="5 6">
    <name type="scientific">Acinetobacter lanii</name>
    <dbReference type="NCBI Taxonomy" id="2715163"/>
    <lineage>
        <taxon>Bacteria</taxon>
        <taxon>Pseudomonadati</taxon>
        <taxon>Pseudomonadota</taxon>
        <taxon>Gammaproteobacteria</taxon>
        <taxon>Moraxellales</taxon>
        <taxon>Moraxellaceae</taxon>
        <taxon>Acinetobacter</taxon>
    </lineage>
</organism>
<dbReference type="Gene3D" id="2.150.10.10">
    <property type="entry name" value="Serralysin-like metalloprotease, C-terminal"/>
    <property type="match status" value="10"/>
</dbReference>
<dbReference type="EMBL" id="CP049916">
    <property type="protein sequence ID" value="QIO10243.1"/>
    <property type="molecule type" value="Genomic_DNA"/>
</dbReference>
<feature type="domain" description="Trimeric autotransporter adhesin YadA-like stalk" evidence="3">
    <location>
        <begin position="1428"/>
        <end position="1470"/>
    </location>
</feature>
<evidence type="ECO:0000313" key="5">
    <source>
        <dbReference type="EMBL" id="QIO10243.1"/>
    </source>
</evidence>
<feature type="domain" description="Trimeric autotransporter adhesin YadA-like stalk" evidence="3">
    <location>
        <begin position="534"/>
        <end position="575"/>
    </location>
</feature>
<feature type="domain" description="Trimeric autotransporter adhesin YadA-like head" evidence="2">
    <location>
        <begin position="370"/>
        <end position="392"/>
    </location>
</feature>
<evidence type="ECO:0000259" key="4">
    <source>
        <dbReference type="Pfam" id="PF13018"/>
    </source>
</evidence>
<evidence type="ECO:0000259" key="2">
    <source>
        <dbReference type="Pfam" id="PF05658"/>
    </source>
</evidence>
<feature type="compositionally biased region" description="Low complexity" evidence="1">
    <location>
        <begin position="1791"/>
        <end position="1816"/>
    </location>
</feature>
<feature type="domain" description="Trimeric autotransporter adhesin YadA-like head" evidence="2">
    <location>
        <begin position="1045"/>
        <end position="1071"/>
    </location>
</feature>
<dbReference type="GO" id="GO:0019867">
    <property type="term" value="C:outer membrane"/>
    <property type="evidence" value="ECO:0007669"/>
    <property type="project" value="InterPro"/>
</dbReference>
<feature type="domain" description="Trimeric autotransporter adhesin YadA-like head" evidence="2">
    <location>
        <begin position="837"/>
        <end position="862"/>
    </location>
</feature>
<feature type="domain" description="Trimeric autotransporter adhesin YadA-like head" evidence="2">
    <location>
        <begin position="1102"/>
        <end position="1122"/>
    </location>
</feature>
<dbReference type="Pfam" id="PF05662">
    <property type="entry name" value="YadA_stalk"/>
    <property type="match status" value="3"/>
</dbReference>
<name>A0A6G8S8I6_9GAMM</name>
<keyword evidence="6" id="KW-1185">Reference proteome</keyword>
<dbReference type="KEGG" id="alj:G8D99_15325"/>
<feature type="domain" description="Trimeric autotransporter adhesin YadA-like head" evidence="2">
    <location>
        <begin position="246"/>
        <end position="271"/>
    </location>
</feature>
<dbReference type="Pfam" id="PF13018">
    <property type="entry name" value="ESPR"/>
    <property type="match status" value="1"/>
</dbReference>
<dbReference type="InterPro" id="IPR008635">
    <property type="entry name" value="Coiled_stalk_dom"/>
</dbReference>
<feature type="region of interest" description="Disordered" evidence="1">
    <location>
        <begin position="1790"/>
        <end position="1826"/>
    </location>
</feature>
<feature type="domain" description="Trimeric autotransporter adhesin YadA-like head" evidence="2">
    <location>
        <begin position="1344"/>
        <end position="1370"/>
    </location>
</feature>
<gene>
    <name evidence="5" type="ORF">G8D99_15325</name>
</gene>
<dbReference type="RefSeq" id="WP_166327358.1">
    <property type="nucleotide sequence ID" value="NZ_CP049916.1"/>
</dbReference>
<protein>
    <submittedName>
        <fullName evidence="5">Uncharacterized protein</fullName>
    </submittedName>
</protein>